<accession>A0A2S3ICB8</accession>
<evidence type="ECO:0000313" key="2">
    <source>
        <dbReference type="EMBL" id="PAN41221.1"/>
    </source>
</evidence>
<dbReference type="EMBL" id="CM008053">
    <property type="protein sequence ID" value="PAN41221.1"/>
    <property type="molecule type" value="Genomic_DNA"/>
</dbReference>
<organism evidence="2">
    <name type="scientific">Panicum hallii</name>
    <dbReference type="NCBI Taxonomy" id="206008"/>
    <lineage>
        <taxon>Eukaryota</taxon>
        <taxon>Viridiplantae</taxon>
        <taxon>Streptophyta</taxon>
        <taxon>Embryophyta</taxon>
        <taxon>Tracheophyta</taxon>
        <taxon>Spermatophyta</taxon>
        <taxon>Magnoliopsida</taxon>
        <taxon>Liliopsida</taxon>
        <taxon>Poales</taxon>
        <taxon>Poaceae</taxon>
        <taxon>PACMAD clade</taxon>
        <taxon>Panicoideae</taxon>
        <taxon>Panicodae</taxon>
        <taxon>Paniceae</taxon>
        <taxon>Panicinae</taxon>
        <taxon>Panicum</taxon>
        <taxon>Panicum sect. Panicum</taxon>
    </lineage>
</organism>
<reference evidence="2" key="1">
    <citation type="submission" date="2018-04" db="EMBL/GenBank/DDBJ databases">
        <title>WGS assembly of Panicum hallii.</title>
        <authorList>
            <person name="Lovell J."/>
            <person name="Jenkins J."/>
            <person name="Lowry D."/>
            <person name="Mamidi S."/>
            <person name="Sreedasyam A."/>
            <person name="Weng X."/>
            <person name="Barry K."/>
            <person name="Bonette J."/>
            <person name="Campitelli B."/>
            <person name="Daum C."/>
            <person name="Gordon S."/>
            <person name="Gould B."/>
            <person name="Lipzen A."/>
            <person name="Macqueen A."/>
            <person name="Palacio-Mejia J."/>
            <person name="Plott C."/>
            <person name="Shakirov E."/>
            <person name="Shu S."/>
            <person name="Yoshinaga Y."/>
            <person name="Zane M."/>
            <person name="Rokhsar D."/>
            <person name="Grimwood J."/>
            <person name="Schmutz J."/>
            <person name="Juenger T."/>
        </authorList>
    </citation>
    <scope>NUCLEOTIDE SEQUENCE [LARGE SCALE GENOMIC DNA]</scope>
    <source>
        <strain evidence="2">FIL2</strain>
    </source>
</reference>
<feature type="region of interest" description="Disordered" evidence="1">
    <location>
        <begin position="24"/>
        <end position="69"/>
    </location>
</feature>
<dbReference type="AlphaFoldDB" id="A0A2S3ICB8"/>
<evidence type="ECO:0000256" key="1">
    <source>
        <dbReference type="SAM" id="MobiDB-lite"/>
    </source>
</evidence>
<gene>
    <name evidence="2" type="ORF">PAHAL_8G027400</name>
</gene>
<proteinExistence type="predicted"/>
<name>A0A2S3ICB8_9POAL</name>
<dbReference type="Proteomes" id="UP000243499">
    <property type="component" value="Chromosome 8"/>
</dbReference>
<feature type="compositionally biased region" description="Basic residues" evidence="1">
    <location>
        <begin position="43"/>
        <end position="52"/>
    </location>
</feature>
<sequence>MSFGSAHRCICWCAAEVTSTSLAESTTVPCDSGKDSGEGRSRGAAKRARLRVAGKPSPRAAHSALHTKP</sequence>
<feature type="compositionally biased region" description="Basic and acidic residues" evidence="1">
    <location>
        <begin position="32"/>
        <end position="41"/>
    </location>
</feature>
<dbReference type="Gramene" id="PAN41221">
    <property type="protein sequence ID" value="PAN41221"/>
    <property type="gene ID" value="PAHAL_8G027400"/>
</dbReference>
<protein>
    <submittedName>
        <fullName evidence="2">Uncharacterized protein</fullName>
    </submittedName>
</protein>